<sequence>MEIEQAKHKDLVDQIGGLLKNGREQVARSVNTILVQTYWLIGRHIVEFEQGGKEKAEYGSFLFEHLSRDLTRLYGRGFSRANLLYIRKLYLTFPKSETLSNVLSWSHYFEILRLDNELEIYFYTKQTEKENWSVRELKRQMKSMLFHRLALSKDKKGVLALSEKGLEIQKAEDILKDPYVLEFLDIPEANRYLESELEEKLISNLQNFLLELGKGFTFEKRQYRISISGKHFYVDLVFYHRILKCFVLIDLKRGEVTHQDVGQMNLYLNYFKKEVHTEGDNAPIGIVLGAEKDHILVEYATESVSNKLFVSKYQLYLPDKKQLENELNKLLDSE</sequence>
<feature type="domain" description="YhcG PDDEXK nuclease" evidence="1">
    <location>
        <begin position="173"/>
        <end position="327"/>
    </location>
</feature>
<dbReference type="Pfam" id="PF17761">
    <property type="entry name" value="DUF1016_N"/>
    <property type="match status" value="1"/>
</dbReference>
<dbReference type="Gene3D" id="3.40.1350.10">
    <property type="match status" value="1"/>
</dbReference>
<dbReference type="InterPro" id="IPR009362">
    <property type="entry name" value="YhcG_C"/>
</dbReference>
<dbReference type="InterPro" id="IPR041527">
    <property type="entry name" value="YhcG_N"/>
</dbReference>
<evidence type="ECO:0000259" key="2">
    <source>
        <dbReference type="Pfam" id="PF17761"/>
    </source>
</evidence>
<organism evidence="3 4">
    <name type="scientific">Algoriphagus oliviformis</name>
    <dbReference type="NCBI Taxonomy" id="2811231"/>
    <lineage>
        <taxon>Bacteria</taxon>
        <taxon>Pseudomonadati</taxon>
        <taxon>Bacteroidota</taxon>
        <taxon>Cytophagia</taxon>
        <taxon>Cytophagales</taxon>
        <taxon>Cyclobacteriaceae</taxon>
        <taxon>Algoriphagus</taxon>
    </lineage>
</organism>
<dbReference type="PANTHER" id="PTHR30547">
    <property type="entry name" value="UNCHARACTERIZED PROTEIN YHCG-RELATED"/>
    <property type="match status" value="1"/>
</dbReference>
<dbReference type="RefSeq" id="WP_206577982.1">
    <property type="nucleotide sequence ID" value="NZ_JAFKCT010000003.1"/>
</dbReference>
<evidence type="ECO:0000259" key="1">
    <source>
        <dbReference type="Pfam" id="PF06250"/>
    </source>
</evidence>
<comment type="caution">
    <text evidence="3">The sequence shown here is derived from an EMBL/GenBank/DDBJ whole genome shotgun (WGS) entry which is preliminary data.</text>
</comment>
<evidence type="ECO:0000313" key="4">
    <source>
        <dbReference type="Proteomes" id="UP000664317"/>
    </source>
</evidence>
<accession>A0ABS3C2T3</accession>
<dbReference type="EMBL" id="JAFKCT010000003">
    <property type="protein sequence ID" value="MBN7811200.1"/>
    <property type="molecule type" value="Genomic_DNA"/>
</dbReference>
<dbReference type="Pfam" id="PF06250">
    <property type="entry name" value="YhcG_C"/>
    <property type="match status" value="1"/>
</dbReference>
<dbReference type="PANTHER" id="PTHR30547:SF5">
    <property type="entry name" value="NUCLEASE YHCG-RELATED"/>
    <property type="match status" value="1"/>
</dbReference>
<evidence type="ECO:0000313" key="3">
    <source>
        <dbReference type="EMBL" id="MBN7811200.1"/>
    </source>
</evidence>
<feature type="domain" description="YhcG N-terminal" evidence="2">
    <location>
        <begin position="15"/>
        <end position="148"/>
    </location>
</feature>
<protein>
    <submittedName>
        <fullName evidence="3">DUF1016 family protein</fullName>
    </submittedName>
</protein>
<dbReference type="Proteomes" id="UP000664317">
    <property type="component" value="Unassembled WGS sequence"/>
</dbReference>
<reference evidence="3 4" key="1">
    <citation type="submission" date="2021-03" db="EMBL/GenBank/DDBJ databases">
        <title>novel species isolated from a fishpond in China.</title>
        <authorList>
            <person name="Lu H."/>
            <person name="Cai Z."/>
        </authorList>
    </citation>
    <scope>NUCLEOTIDE SEQUENCE [LARGE SCALE GENOMIC DNA]</scope>
    <source>
        <strain evidence="3 4">H41</strain>
    </source>
</reference>
<dbReference type="InterPro" id="IPR011856">
    <property type="entry name" value="tRNA_endonuc-like_dom_sf"/>
</dbReference>
<gene>
    <name evidence="3" type="ORF">J0A68_09545</name>
</gene>
<keyword evidence="4" id="KW-1185">Reference proteome</keyword>
<dbReference type="InterPro" id="IPR053148">
    <property type="entry name" value="PD-DEXK-like_domain"/>
</dbReference>
<name>A0ABS3C2T3_9BACT</name>
<proteinExistence type="predicted"/>